<dbReference type="EMBL" id="CP132314">
    <property type="protein sequence ID" value="WLS03105.1"/>
    <property type="molecule type" value="Genomic_DNA"/>
</dbReference>
<reference evidence="1 2" key="1">
    <citation type="submission" date="2023-08" db="EMBL/GenBank/DDBJ databases">
        <title>Pathogen: clinical or host-associated sample.</title>
        <authorList>
            <person name="Hergert J."/>
            <person name="Casey R."/>
            <person name="Wagner J."/>
            <person name="Young E.L."/>
            <person name="Oakeson K.F."/>
        </authorList>
    </citation>
    <scope>NUCLEOTIDE SEQUENCE [LARGE SCALE GENOMIC DNA]</scope>
    <source>
        <strain evidence="1 2">UPHL-collab-2</strain>
    </source>
</reference>
<evidence type="ECO:0000313" key="1">
    <source>
        <dbReference type="EMBL" id="WLS03105.1"/>
    </source>
</evidence>
<gene>
    <name evidence="1" type="ORF">Q9315_00210</name>
</gene>
<keyword evidence="2" id="KW-1185">Reference proteome</keyword>
<organism evidence="1 2">
    <name type="scientific">Shinella oryzae</name>
    <dbReference type="NCBI Taxonomy" id="2871820"/>
    <lineage>
        <taxon>Bacteria</taxon>
        <taxon>Pseudomonadati</taxon>
        <taxon>Pseudomonadota</taxon>
        <taxon>Alphaproteobacteria</taxon>
        <taxon>Hyphomicrobiales</taxon>
        <taxon>Rhizobiaceae</taxon>
        <taxon>Shinella</taxon>
    </lineage>
</organism>
<accession>A0ABY9K574</accession>
<proteinExistence type="predicted"/>
<name>A0ABY9K574_9HYPH</name>
<protein>
    <submittedName>
        <fullName evidence="1">Uncharacterized protein</fullName>
    </submittedName>
</protein>
<dbReference type="Proteomes" id="UP001225788">
    <property type="component" value="Chromosome"/>
</dbReference>
<dbReference type="RefSeq" id="WP_306158606.1">
    <property type="nucleotide sequence ID" value="NZ_CP132314.1"/>
</dbReference>
<evidence type="ECO:0000313" key="2">
    <source>
        <dbReference type="Proteomes" id="UP001225788"/>
    </source>
</evidence>
<sequence>MKAVPIKSFPAEVPYKDEKGNEAWQACDVVAVTVEFTGHGQFIVIAPDENGMLWTHAVESVRANPL</sequence>